<name>A0A818MNG9_9BILA</name>
<sequence length="2169" mass="252635">MCETLICRDCILFEHKNHDYVFVHDVIDELKTKFDNNFQLIQSILNHGFKQVETLNIEVNHVKQINQTRINELAKTIRQIIDDYEKTVIEQIEENTNGDKKQIAEYEKHLQNQQQNLNMRRALYKTLKLTHNHTRFLQLKQELLGYINKACVDLDRLKLPVATNWNIDDFNKLKENILQFEHVDEATQHQSGDPSKKIQSKHYLSCEVSNDNINVVIDALRNNKPLTKLTIDGSEIEDDAFQQLAHALKFNETLQTLNLNNYRRNGNYLEHLSEILQQTKTLTSLCLEKNNMEDDGMYYLANILPYNTTLIRLDLYNNNIGCKGIEHLADVLRQNKSLEILCLSDDELGDTEILILANALRCNKTLTAFTFCNDQIKTNGAKYLANALRHNKALLTLSIFNSEIANEGINHFANALHGNNTLTTLVLGKNDIEVEETKQLADALRYNITLNMLVLSTNNIGDDGAQFLSDALRHNNVLTTLGLSNNQIKAEGADHLGNALRENQKLTTLILSKNEIQDDGIRYIAEALKYNNTLTVLILSMNDIKENGVMYLCEALQMNYTLKRLGLCSENTIYDDVQYLTDMFDEDKKMFHMKYVFYLIFINWIVAIPQINLYFTNQVSESENYDEIGIRYNCIRLASNMDQEDSTRQISSYCMSESSLKFHIENDNTFPTFSFANLAKTNITSEDLYFWSTPIDIIEQYQIYLLSNDSSLAEKIFYNCTLPRFGSMCQYELYIYHENYSSLYEMISSYYKNYLYDPTNLTCYTHVQCHRGYSPACLDWTEICDGKVDCLDGEYDEEHCWELEFTECEPNEYRCNIGQCIPDEFIQDDTKNFDCIDRSDERVRKNIELETFLAAEPAFAHDDTICRFIFVTSSCIYSRESTLIESMFSVKDNNVSDECWSAYKCYFAIRTAEHPNLITYKIINEKCIPIIRKKCPDMLYVPNIPIFFGHVYTAYKKNELLDPQVFLNLPYLCSNKSFYDDSLELVSDTPLNNTMCFKLSRFTPWSTPPLFIPDVTSQFQKPKDNVFQIIKNHHAIINFPRHRCNESNFYQCSNSSKCISFHRLINGVTDCPYNDDENIYEDTNPELFAQVKHKYYKCHVTNKYIAQLEVLDGKCQCGLDEYNFCEDEDIIENFTRRTLSFQTSCDDFQELYPIKIDGKNETDETECEEWECDNIYTHCDEIWNCLDGKDEMNCDYSLPPLINCSSDYRKCVILNTSELTCLPINKVNDGIPDCLGGTDERALCQPLPFTDLYGRFACQSTYKPLCLSPYNLCDGFASCLYKDDELFCQTNRSSLIFRSICQMEDTRSLSYVEKFLCVAAKIKDRNKIEYFTIDGFNQSFENEINENQQIDVIYTDVLDESPCHRGLDLRVWLNKSSNIFTSTCLCPPSYYGNQCQYQNQRLILSIRFQVSAQSRQILFAILIMLIDNTNQRMIHSYEQFTYLSIRDCNVKFNVYLVYSTRPKDMNKNYSIHIDIYEKLSLKYRAGFNHPVKFLFLPVHHLAFIINIPLEDDYSCSNKKCLHGKCLNYFNTKETFCQCDQKWSGEYCDIPQNNCNCSSNSICIGRASDNRSICVCQEYYFGSKCYLRNRICDNSPCRNNGSCIPHDDFMLTKSQEYFCICPKGFSGNRCELINTQVDLIFDKNIHLSHSIFIHFIRIIPQSTPERSTTLQTISQVTNSIRIYWSQPFHLMFIETLEKMYYLTVIQPVHNYSTKITERINSSYHCPSINKLVNDTFAQLHVIRRMKYYHLLICQKYSPNLLCFHDDVHMCLCYDYQGKRLANCFNFNHQMKFDCFGQNQCEHNGQCFQDSPDCPTRSICVCPSCYYGTRCQFTTSEFGLSLDAILAYHIIPDANIIHQTSIVKMSLSITILFIIFGLINGILSLITFKNESVRQVGCGIYLLGSSITTLLTMIMFGLKYFIYLSIQISTSSNQSFLKVQCHLLDFLLQICLNMDQWLNACVALERAITVTQGVRFVKKKSKELAKKVLVFLLILNILTSIHDPIYRRLFQEENDNDDNKTIIWCIVNYSSNLQIYNRIINTFHFFVPFLINFISSIILIVKKSHLKRHLQKNQPYRNIVREQIREHKHLLIAPAVLFLLALPRLVLSYLSKCMNSTKDSWLFLCGYFISFIPPMITFIIFVLPSEFYRQEYQKSIVKYQNQIQQRFRRTL</sequence>
<evidence type="ECO:0000256" key="7">
    <source>
        <dbReference type="PROSITE-ProRule" id="PRU00124"/>
    </source>
</evidence>
<dbReference type="InterPro" id="IPR000742">
    <property type="entry name" value="EGF"/>
</dbReference>
<dbReference type="PROSITE" id="PS01186">
    <property type="entry name" value="EGF_2"/>
    <property type="match status" value="1"/>
</dbReference>
<feature type="transmembrane region" description="Helical" evidence="8">
    <location>
        <begin position="1898"/>
        <end position="1924"/>
    </location>
</feature>
<feature type="disulfide bond" evidence="7">
    <location>
        <begin position="808"/>
        <end position="820"/>
    </location>
</feature>
<evidence type="ECO:0000256" key="4">
    <source>
        <dbReference type="ARBA" id="ARBA00023136"/>
    </source>
</evidence>
<dbReference type="PRINTS" id="PR00261">
    <property type="entry name" value="LDLRECEPTOR"/>
</dbReference>
<dbReference type="PROSITE" id="PS00022">
    <property type="entry name" value="EGF_1"/>
    <property type="match status" value="4"/>
</dbReference>
<dbReference type="InterPro" id="IPR032675">
    <property type="entry name" value="LRR_dom_sf"/>
</dbReference>
<evidence type="ECO:0000256" key="5">
    <source>
        <dbReference type="ARBA" id="ARBA00023157"/>
    </source>
</evidence>
<evidence type="ECO:0000256" key="2">
    <source>
        <dbReference type="ARBA" id="ARBA00022692"/>
    </source>
</evidence>
<feature type="domain" description="EGF-like" evidence="9">
    <location>
        <begin position="1587"/>
        <end position="1630"/>
    </location>
</feature>
<evidence type="ECO:0000256" key="8">
    <source>
        <dbReference type="SAM" id="Phobius"/>
    </source>
</evidence>
<feature type="disulfide bond" evidence="6">
    <location>
        <begin position="1515"/>
        <end position="1525"/>
    </location>
</feature>
<dbReference type="SUPFAM" id="SSF81321">
    <property type="entry name" value="Family A G protein-coupled receptor-like"/>
    <property type="match status" value="1"/>
</dbReference>
<dbReference type="Gene3D" id="2.10.25.10">
    <property type="entry name" value="Laminin"/>
    <property type="match status" value="1"/>
</dbReference>
<dbReference type="InterPro" id="IPR002172">
    <property type="entry name" value="LDrepeatLR_classA_rpt"/>
</dbReference>
<evidence type="ECO:0000256" key="6">
    <source>
        <dbReference type="PROSITE-ProRule" id="PRU00076"/>
    </source>
</evidence>
<evidence type="ECO:0000259" key="10">
    <source>
        <dbReference type="PROSITE" id="PS50262"/>
    </source>
</evidence>
<gene>
    <name evidence="11" type="ORF">OKA104_LOCUS6153</name>
</gene>
<feature type="transmembrane region" description="Helical" evidence="8">
    <location>
        <begin position="1863"/>
        <end position="1886"/>
    </location>
</feature>
<keyword evidence="2 8" id="KW-0812">Transmembrane</keyword>
<dbReference type="EMBL" id="CAJOAY010000223">
    <property type="protein sequence ID" value="CAF3591825.1"/>
    <property type="molecule type" value="Genomic_DNA"/>
</dbReference>
<dbReference type="Pfam" id="PF00008">
    <property type="entry name" value="EGF"/>
    <property type="match status" value="1"/>
</dbReference>
<dbReference type="SMART" id="SM00368">
    <property type="entry name" value="LRR_RI"/>
    <property type="match status" value="11"/>
</dbReference>
<evidence type="ECO:0000313" key="12">
    <source>
        <dbReference type="Proteomes" id="UP000663881"/>
    </source>
</evidence>
<dbReference type="SMART" id="SM00192">
    <property type="entry name" value="LDLa"/>
    <property type="match status" value="6"/>
</dbReference>
<comment type="subcellular location">
    <subcellularLocation>
        <location evidence="1">Membrane</location>
    </subcellularLocation>
</comment>
<dbReference type="SUPFAM" id="SSF52047">
    <property type="entry name" value="RNI-like"/>
    <property type="match status" value="1"/>
</dbReference>
<dbReference type="PROSITE" id="PS50068">
    <property type="entry name" value="LDLRA_2"/>
    <property type="match status" value="2"/>
</dbReference>
<keyword evidence="4 8" id="KW-0472">Membrane</keyword>
<dbReference type="SUPFAM" id="SSF57845">
    <property type="entry name" value="B-box zinc-binding domain"/>
    <property type="match status" value="1"/>
</dbReference>
<dbReference type="PROSITE" id="PS50026">
    <property type="entry name" value="EGF_3"/>
    <property type="match status" value="2"/>
</dbReference>
<dbReference type="GO" id="GO:0004930">
    <property type="term" value="F:G protein-coupled receptor activity"/>
    <property type="evidence" value="ECO:0007669"/>
    <property type="project" value="InterPro"/>
</dbReference>
<evidence type="ECO:0000313" key="11">
    <source>
        <dbReference type="EMBL" id="CAF3591825.1"/>
    </source>
</evidence>
<feature type="domain" description="G-protein coupled receptors family 1 profile" evidence="10">
    <location>
        <begin position="1877"/>
        <end position="2139"/>
    </location>
</feature>
<dbReference type="InterPro" id="IPR017452">
    <property type="entry name" value="GPCR_Rhodpsn_7TM"/>
</dbReference>
<keyword evidence="3 8" id="KW-1133">Transmembrane helix</keyword>
<accession>A0A818MNG9</accession>
<dbReference type="Gene3D" id="3.30.160.60">
    <property type="entry name" value="Classic Zinc Finger"/>
    <property type="match status" value="1"/>
</dbReference>
<organism evidence="11 12">
    <name type="scientific">Adineta steineri</name>
    <dbReference type="NCBI Taxonomy" id="433720"/>
    <lineage>
        <taxon>Eukaryota</taxon>
        <taxon>Metazoa</taxon>
        <taxon>Spiralia</taxon>
        <taxon>Gnathifera</taxon>
        <taxon>Rotifera</taxon>
        <taxon>Eurotatoria</taxon>
        <taxon>Bdelloidea</taxon>
        <taxon>Adinetida</taxon>
        <taxon>Adinetidae</taxon>
        <taxon>Adineta</taxon>
    </lineage>
</organism>
<comment type="caution">
    <text evidence="11">The sequence shown here is derived from an EMBL/GenBank/DDBJ whole genome shotgun (WGS) entry which is preliminary data.</text>
</comment>
<feature type="transmembrane region" description="Helical" evidence="8">
    <location>
        <begin position="2119"/>
        <end position="2141"/>
    </location>
</feature>
<reference evidence="11" key="1">
    <citation type="submission" date="2021-02" db="EMBL/GenBank/DDBJ databases">
        <authorList>
            <person name="Nowell W R."/>
        </authorList>
    </citation>
    <scope>NUCLEOTIDE SEQUENCE</scope>
</reference>
<dbReference type="PANTHER" id="PTHR24114:SF2">
    <property type="entry name" value="F-BOX DOMAIN-CONTAINING PROTEIN-RELATED"/>
    <property type="match status" value="1"/>
</dbReference>
<feature type="domain" description="EGF-like" evidence="9">
    <location>
        <begin position="1511"/>
        <end position="1548"/>
    </location>
</feature>
<dbReference type="Proteomes" id="UP000663881">
    <property type="component" value="Unassembled WGS sequence"/>
</dbReference>
<dbReference type="Pfam" id="PF00001">
    <property type="entry name" value="7tm_1"/>
    <property type="match status" value="1"/>
</dbReference>
<feature type="transmembrane region" description="Helical" evidence="8">
    <location>
        <begin position="2037"/>
        <end position="2059"/>
    </location>
</feature>
<evidence type="ECO:0000259" key="9">
    <source>
        <dbReference type="PROSITE" id="PS50026"/>
    </source>
</evidence>
<evidence type="ECO:0000256" key="3">
    <source>
        <dbReference type="ARBA" id="ARBA00022989"/>
    </source>
</evidence>
<dbReference type="InterPro" id="IPR001611">
    <property type="entry name" value="Leu-rich_rpt"/>
</dbReference>
<feature type="disulfide bond" evidence="6">
    <location>
        <begin position="1620"/>
        <end position="1629"/>
    </location>
</feature>
<dbReference type="SUPFAM" id="SSF57196">
    <property type="entry name" value="EGF/Laminin"/>
    <property type="match status" value="2"/>
</dbReference>
<dbReference type="Pfam" id="PF13516">
    <property type="entry name" value="LRR_6"/>
    <property type="match status" value="5"/>
</dbReference>
<proteinExistence type="predicted"/>
<dbReference type="PANTHER" id="PTHR24114">
    <property type="entry name" value="LEUCINE RICH REPEAT FAMILY PROTEIN"/>
    <property type="match status" value="1"/>
</dbReference>
<comment type="caution">
    <text evidence="6">Lacks conserved residue(s) required for the propagation of feature annotation.</text>
</comment>
<dbReference type="InterPro" id="IPR000276">
    <property type="entry name" value="GPCR_Rhodpsn"/>
</dbReference>
<dbReference type="CDD" id="cd00112">
    <property type="entry name" value="LDLa"/>
    <property type="match status" value="2"/>
</dbReference>
<keyword evidence="6" id="KW-0245">EGF-like domain</keyword>
<dbReference type="InterPro" id="IPR036055">
    <property type="entry name" value="LDL_receptor-like_sf"/>
</dbReference>
<protein>
    <submittedName>
        <fullName evidence="11">Uncharacterized protein</fullName>
    </submittedName>
</protein>
<feature type="transmembrane region" description="Helical" evidence="8">
    <location>
        <begin position="2088"/>
        <end position="2107"/>
    </location>
</feature>
<dbReference type="InterPro" id="IPR052394">
    <property type="entry name" value="LRR-containing"/>
</dbReference>
<evidence type="ECO:0000256" key="1">
    <source>
        <dbReference type="ARBA" id="ARBA00004370"/>
    </source>
</evidence>
<dbReference type="GO" id="GO:0016020">
    <property type="term" value="C:membrane"/>
    <property type="evidence" value="ECO:0007669"/>
    <property type="project" value="UniProtKB-SubCell"/>
</dbReference>
<dbReference type="SMART" id="SM00181">
    <property type="entry name" value="EGF"/>
    <property type="match status" value="4"/>
</dbReference>
<dbReference type="PROSITE" id="PS50262">
    <property type="entry name" value="G_PROTEIN_RECEP_F1_2"/>
    <property type="match status" value="1"/>
</dbReference>
<dbReference type="Gene3D" id="4.10.400.10">
    <property type="entry name" value="Low-density Lipoprotein Receptor"/>
    <property type="match status" value="1"/>
</dbReference>
<dbReference type="Gene3D" id="3.80.10.10">
    <property type="entry name" value="Ribonuclease Inhibitor"/>
    <property type="match status" value="4"/>
</dbReference>
<feature type="disulfide bond" evidence="6">
    <location>
        <begin position="1538"/>
        <end position="1547"/>
    </location>
</feature>
<dbReference type="Gene3D" id="1.20.1070.10">
    <property type="entry name" value="Rhodopsin 7-helix transmembrane proteins"/>
    <property type="match status" value="1"/>
</dbReference>
<dbReference type="CDD" id="cd00054">
    <property type="entry name" value="EGF_CA"/>
    <property type="match status" value="1"/>
</dbReference>
<keyword evidence="5 6" id="KW-1015">Disulfide bond</keyword>